<dbReference type="eggNOG" id="COG4957">
    <property type="taxonomic scope" value="Bacteria"/>
</dbReference>
<dbReference type="Pfam" id="PF05443">
    <property type="entry name" value="ROS_MUCR"/>
    <property type="match status" value="1"/>
</dbReference>
<dbReference type="GO" id="GO:0003677">
    <property type="term" value="F:DNA binding"/>
    <property type="evidence" value="ECO:0007669"/>
    <property type="project" value="InterPro"/>
</dbReference>
<evidence type="ECO:0000313" key="3">
    <source>
        <dbReference type="Proteomes" id="UP000006250"/>
    </source>
</evidence>
<dbReference type="Gene3D" id="1.10.10.1550">
    <property type="entry name" value="ROS/MUCR transcriptional regulator protein"/>
    <property type="match status" value="1"/>
</dbReference>
<organism evidence="2 3">
    <name type="scientific">Solidesulfovibrio fructosivorans JJ]</name>
    <dbReference type="NCBI Taxonomy" id="596151"/>
    <lineage>
        <taxon>Bacteria</taxon>
        <taxon>Pseudomonadati</taxon>
        <taxon>Thermodesulfobacteriota</taxon>
        <taxon>Desulfovibrionia</taxon>
        <taxon>Desulfovibrionales</taxon>
        <taxon>Desulfovibrionaceae</taxon>
        <taxon>Solidesulfovibrio</taxon>
    </lineage>
</organism>
<evidence type="ECO:0000256" key="1">
    <source>
        <dbReference type="ARBA" id="ARBA00007031"/>
    </source>
</evidence>
<sequence>MDTYLSLALDIVKAQARVRNMTEEEITAMMSKLAGSIKSIDLASGGARELASGDTALDPKKAVKERTITCMESGKPYKILTKRHLAKFGLTPEEYRAKWGYPKGMPLVCKALQRERRKKMREMQLWTRRPTE</sequence>
<protein>
    <submittedName>
        <fullName evidence="2">Transcriptional regulator, MucR family</fullName>
    </submittedName>
</protein>
<dbReference type="GO" id="GO:0006355">
    <property type="term" value="P:regulation of DNA-templated transcription"/>
    <property type="evidence" value="ECO:0007669"/>
    <property type="project" value="InterPro"/>
</dbReference>
<dbReference type="InterPro" id="IPR041920">
    <property type="entry name" value="ROS/MUCR_sf"/>
</dbReference>
<reference evidence="2 3" key="1">
    <citation type="submission" date="2010-08" db="EMBL/GenBank/DDBJ databases">
        <title>The draft genome of Desulfovibrio fructosovorans JJ.</title>
        <authorList>
            <consortium name="US DOE Joint Genome Institute (JGI-PGF)"/>
            <person name="Lucas S."/>
            <person name="Copeland A."/>
            <person name="Lapidus A."/>
            <person name="Cheng J.-F."/>
            <person name="Bruce D."/>
            <person name="Goodwin L."/>
            <person name="Pitluck S."/>
            <person name="Land M.L."/>
            <person name="Hauser L."/>
            <person name="Chang Y.-J."/>
            <person name="Jeffries C."/>
            <person name="Wall J.D."/>
            <person name="Stahl D.A."/>
            <person name="Arkin A.P."/>
            <person name="Dehal P."/>
            <person name="Stolyar S.M."/>
            <person name="Hazen T.C."/>
            <person name="Woyke T.J."/>
        </authorList>
    </citation>
    <scope>NUCLEOTIDE SEQUENCE [LARGE SCALE GENOMIC DNA]</scope>
    <source>
        <strain evidence="2 3">JJ</strain>
    </source>
</reference>
<evidence type="ECO:0000313" key="2">
    <source>
        <dbReference type="EMBL" id="EFL50347.1"/>
    </source>
</evidence>
<comment type="similarity">
    <text evidence="1">Belongs to the ros/MucR family.</text>
</comment>
<name>E1JZ64_SOLFR</name>
<dbReference type="InterPro" id="IPR008807">
    <property type="entry name" value="ROS_MUCR"/>
</dbReference>
<proteinExistence type="inferred from homology"/>
<dbReference type="GO" id="GO:0008270">
    <property type="term" value="F:zinc ion binding"/>
    <property type="evidence" value="ECO:0007669"/>
    <property type="project" value="InterPro"/>
</dbReference>
<dbReference type="Proteomes" id="UP000006250">
    <property type="component" value="Unassembled WGS sequence"/>
</dbReference>
<dbReference type="EMBL" id="AECZ01000021">
    <property type="protein sequence ID" value="EFL50347.1"/>
    <property type="molecule type" value="Genomic_DNA"/>
</dbReference>
<dbReference type="STRING" id="596151.DesfrDRAFT_2913"/>
<gene>
    <name evidence="2" type="ORF">DesfrDRAFT_2913</name>
</gene>
<dbReference type="RefSeq" id="WP_005995062.1">
    <property type="nucleotide sequence ID" value="NZ_AECZ01000021.1"/>
</dbReference>
<dbReference type="OrthoDB" id="9809693at2"/>
<comment type="caution">
    <text evidence="2">The sequence shown here is derived from an EMBL/GenBank/DDBJ whole genome shotgun (WGS) entry which is preliminary data.</text>
</comment>
<accession>E1JZ64</accession>
<dbReference type="AlphaFoldDB" id="E1JZ64"/>
<keyword evidence="3" id="KW-1185">Reference proteome</keyword>